<dbReference type="InterPro" id="IPR001216">
    <property type="entry name" value="P-phosphate_BS"/>
</dbReference>
<dbReference type="InterPro" id="IPR005859">
    <property type="entry name" value="CysK"/>
</dbReference>
<dbReference type="GO" id="GO:0005737">
    <property type="term" value="C:cytoplasm"/>
    <property type="evidence" value="ECO:0007669"/>
    <property type="project" value="UniProtKB-ARBA"/>
</dbReference>
<dbReference type="EC" id="2.5.1.47" evidence="12"/>
<dbReference type="KEGG" id="aaci:ASQ49_13835"/>
<sequence>MAKIAKDITETIGGTPLVRINRLFPDSKATVLAKLEYFNPASSVKDRIAKSIVEAAEKAGALKPGGTIVEATSGNTGIGLALVGAARGYRVIITMPETMSKERRSLIRLLGAELVLTPGADGVPGANVKAGEIVKETPGAILASQFDNPANPEIHYSRTGEEIWEDTDGGVDVLLAGIGTGGTVSGAGHYLKEKNPQIKVIGAEPAESPVITKGQKAPHKIQGWGPGFVPENLDRSVVDEILLVPGDEAVSYARRAAAEEGLITGISGGGALQAAGQLAARPENAGKTIVVIIADTAERYQSTALYEGLLD</sequence>
<keyword evidence="4 12" id="KW-0028">Amino-acid biosynthesis</keyword>
<evidence type="ECO:0000256" key="12">
    <source>
        <dbReference type="RuleBase" id="RU003985"/>
    </source>
</evidence>
<dbReference type="InterPro" id="IPR036052">
    <property type="entry name" value="TrpB-like_PALP_sf"/>
</dbReference>
<feature type="binding site" evidence="10">
    <location>
        <position position="267"/>
    </location>
    <ligand>
        <name>pyridoxal 5'-phosphate</name>
        <dbReference type="ChEBI" id="CHEBI:597326"/>
    </ligand>
</feature>
<evidence type="ECO:0000256" key="5">
    <source>
        <dbReference type="ARBA" id="ARBA00022679"/>
    </source>
</evidence>
<gene>
    <name evidence="15" type="ORF">A8L58_05180</name>
    <name evidence="14" type="ORF">AXH35_03715</name>
</gene>
<dbReference type="FunFam" id="3.40.50.1100:FF:000067">
    <property type="entry name" value="Cysteine synthase"/>
    <property type="match status" value="1"/>
</dbReference>
<evidence type="ECO:0000256" key="11">
    <source>
        <dbReference type="PIRSR" id="PIRSR605856-51"/>
    </source>
</evidence>
<dbReference type="OMA" id="VVTVFWD"/>
<dbReference type="InterPro" id="IPR050214">
    <property type="entry name" value="Cys_Synth/Cystath_Beta-Synth"/>
</dbReference>
<dbReference type="NCBIfam" id="TIGR01139">
    <property type="entry name" value="cysK"/>
    <property type="match status" value="1"/>
</dbReference>
<keyword evidence="17" id="KW-1185">Reference proteome</keyword>
<dbReference type="NCBIfam" id="TIGR01136">
    <property type="entry name" value="cysKM"/>
    <property type="match status" value="1"/>
</dbReference>
<feature type="binding site" evidence="10">
    <location>
        <begin position="179"/>
        <end position="183"/>
    </location>
    <ligand>
        <name>pyridoxal 5'-phosphate</name>
        <dbReference type="ChEBI" id="CHEBI:597326"/>
    </ligand>
</feature>
<evidence type="ECO:0000313" key="16">
    <source>
        <dbReference type="Proteomes" id="UP000075221"/>
    </source>
</evidence>
<comment type="function">
    <text evidence="9">Catalyzes the conversion of O-acetylserine (OAS) to cysteine through the elimination of acetate and addition of hydrogen sulfide.</text>
</comment>
<evidence type="ECO:0000256" key="3">
    <source>
        <dbReference type="ARBA" id="ARBA00007103"/>
    </source>
</evidence>
<dbReference type="Proteomes" id="UP000075221">
    <property type="component" value="Chromosome"/>
</dbReference>
<dbReference type="RefSeq" id="WP_015070564.1">
    <property type="nucleotide sequence ID" value="NZ_CP013126.1"/>
</dbReference>
<evidence type="ECO:0000256" key="7">
    <source>
        <dbReference type="ARBA" id="ARBA00023192"/>
    </source>
</evidence>
<dbReference type="GO" id="GO:0006535">
    <property type="term" value="P:cysteine biosynthetic process from serine"/>
    <property type="evidence" value="ECO:0007669"/>
    <property type="project" value="UniProtKB-UniRule"/>
</dbReference>
<evidence type="ECO:0000256" key="4">
    <source>
        <dbReference type="ARBA" id="ARBA00022605"/>
    </source>
</evidence>
<keyword evidence="5 12" id="KW-0808">Transferase</keyword>
<evidence type="ECO:0000313" key="14">
    <source>
        <dbReference type="EMBL" id="AMS04725.1"/>
    </source>
</evidence>
<dbReference type="GO" id="GO:0004124">
    <property type="term" value="F:cysteine synthase activity"/>
    <property type="evidence" value="ECO:0007669"/>
    <property type="project" value="UniProtKB-UniRule"/>
</dbReference>
<keyword evidence="7 12" id="KW-0198">Cysteine biosynthesis</keyword>
<evidence type="ECO:0000256" key="1">
    <source>
        <dbReference type="ARBA" id="ARBA00001933"/>
    </source>
</evidence>
<organism evidence="14 16">
    <name type="scientific">Acidipropionibacterium acidipropionici</name>
    <dbReference type="NCBI Taxonomy" id="1748"/>
    <lineage>
        <taxon>Bacteria</taxon>
        <taxon>Bacillati</taxon>
        <taxon>Actinomycetota</taxon>
        <taxon>Actinomycetes</taxon>
        <taxon>Propionibacteriales</taxon>
        <taxon>Propionibacteriaceae</taxon>
        <taxon>Acidipropionibacterium</taxon>
    </lineage>
</organism>
<reference evidence="14 16" key="2">
    <citation type="submission" date="2016-02" db="EMBL/GenBank/DDBJ databases">
        <title>Complete Genome Sequence of Propionibacterium acidipropionici ATCC 55737.</title>
        <authorList>
            <person name="Luna Flores C.H."/>
            <person name="Nielsen L.K."/>
            <person name="Marcellin E."/>
        </authorList>
    </citation>
    <scope>NUCLEOTIDE SEQUENCE [LARGE SCALE GENOMIC DNA]</scope>
    <source>
        <strain evidence="14 16">ATCC 55737</strain>
    </source>
</reference>
<evidence type="ECO:0000256" key="8">
    <source>
        <dbReference type="ARBA" id="ARBA00047931"/>
    </source>
</evidence>
<keyword evidence="6 10" id="KW-0663">Pyridoxal phosphate</keyword>
<dbReference type="EMBL" id="CP014352">
    <property type="protein sequence ID" value="AMS04725.1"/>
    <property type="molecule type" value="Genomic_DNA"/>
</dbReference>
<evidence type="ECO:0000256" key="2">
    <source>
        <dbReference type="ARBA" id="ARBA00004962"/>
    </source>
</evidence>
<dbReference type="AlphaFoldDB" id="A0A142KF37"/>
<evidence type="ECO:0000256" key="9">
    <source>
        <dbReference type="ARBA" id="ARBA00053442"/>
    </source>
</evidence>
<evidence type="ECO:0000313" key="17">
    <source>
        <dbReference type="Proteomes" id="UP000178666"/>
    </source>
</evidence>
<dbReference type="Proteomes" id="UP000178666">
    <property type="component" value="Chromosome"/>
</dbReference>
<dbReference type="EMBL" id="CP015970">
    <property type="protein sequence ID" value="AOZ46215.1"/>
    <property type="molecule type" value="Genomic_DNA"/>
</dbReference>
<dbReference type="OrthoDB" id="9805733at2"/>
<protein>
    <recommendedName>
        <fullName evidence="12">Cysteine synthase</fullName>
        <ecNumber evidence="12">2.5.1.47</ecNumber>
    </recommendedName>
</protein>
<comment type="cofactor">
    <cofactor evidence="1 10 12">
        <name>pyridoxal 5'-phosphate</name>
        <dbReference type="ChEBI" id="CHEBI:597326"/>
    </cofactor>
</comment>
<evidence type="ECO:0000259" key="13">
    <source>
        <dbReference type="Pfam" id="PF00291"/>
    </source>
</evidence>
<dbReference type="InterPro" id="IPR001926">
    <property type="entry name" value="TrpB-like_PALP"/>
</dbReference>
<dbReference type="PANTHER" id="PTHR10314">
    <property type="entry name" value="CYSTATHIONINE BETA-SYNTHASE"/>
    <property type="match status" value="1"/>
</dbReference>
<feature type="domain" description="Tryptophan synthase beta chain-like PALP" evidence="13">
    <location>
        <begin position="8"/>
        <end position="295"/>
    </location>
</feature>
<dbReference type="PROSITE" id="PS00901">
    <property type="entry name" value="CYS_SYNTHASE"/>
    <property type="match status" value="1"/>
</dbReference>
<feature type="binding site" evidence="10">
    <location>
        <position position="75"/>
    </location>
    <ligand>
        <name>pyridoxal 5'-phosphate</name>
        <dbReference type="ChEBI" id="CHEBI:597326"/>
    </ligand>
</feature>
<reference evidence="15 17" key="1">
    <citation type="journal article" date="2016" name="Plant Dis.">
        <title>Improved production of propionic acid using genome shuffling.</title>
        <authorList>
            <person name="Luna-Flores C.H."/>
            <person name="Palfreyman R.W."/>
            <person name="Kromer J.O."/>
            <person name="Nielsen L.K."/>
            <person name="Marcellin E."/>
        </authorList>
    </citation>
    <scope>NUCLEOTIDE SEQUENCE [LARGE SCALE GENOMIC DNA]</scope>
    <source>
        <strain evidence="15 17">F3E8</strain>
    </source>
</reference>
<dbReference type="Gene3D" id="3.40.50.1100">
    <property type="match status" value="2"/>
</dbReference>
<dbReference type="SUPFAM" id="SSF53686">
    <property type="entry name" value="Tryptophan synthase beta subunit-like PLP-dependent enzymes"/>
    <property type="match status" value="1"/>
</dbReference>
<evidence type="ECO:0000256" key="6">
    <source>
        <dbReference type="ARBA" id="ARBA00022898"/>
    </source>
</evidence>
<comment type="catalytic activity">
    <reaction evidence="8 12">
        <text>O-acetyl-L-serine + hydrogen sulfide = L-cysteine + acetate</text>
        <dbReference type="Rhea" id="RHEA:14829"/>
        <dbReference type="ChEBI" id="CHEBI:29919"/>
        <dbReference type="ChEBI" id="CHEBI:30089"/>
        <dbReference type="ChEBI" id="CHEBI:35235"/>
        <dbReference type="ChEBI" id="CHEBI:58340"/>
        <dbReference type="EC" id="2.5.1.47"/>
    </reaction>
</comment>
<accession>A0A142KF37</accession>
<dbReference type="Pfam" id="PF00291">
    <property type="entry name" value="PALP"/>
    <property type="match status" value="1"/>
</dbReference>
<evidence type="ECO:0000313" key="15">
    <source>
        <dbReference type="EMBL" id="AOZ46215.1"/>
    </source>
</evidence>
<dbReference type="GeneID" id="88086085"/>
<dbReference type="InterPro" id="IPR005856">
    <property type="entry name" value="Cys_synth"/>
</dbReference>
<name>A0A142KF37_9ACTN</name>
<dbReference type="CDD" id="cd01561">
    <property type="entry name" value="CBS_like"/>
    <property type="match status" value="1"/>
</dbReference>
<evidence type="ECO:0000256" key="10">
    <source>
        <dbReference type="PIRSR" id="PIRSR605856-50"/>
    </source>
</evidence>
<comment type="pathway">
    <text evidence="2">Amino-acid biosynthesis; L-cysteine biosynthesis; L-cysteine from L-serine: step 2/2.</text>
</comment>
<feature type="modified residue" description="N6-(pyridoxal phosphate)lysine" evidence="11">
    <location>
        <position position="45"/>
    </location>
</feature>
<proteinExistence type="inferred from homology"/>
<comment type="similarity">
    <text evidence="3 12">Belongs to the cysteine synthase/cystathionine beta-synthase family.</text>
</comment>